<accession>A0ABD5ZE26</accession>
<evidence type="ECO:0000256" key="2">
    <source>
        <dbReference type="ARBA" id="ARBA00022448"/>
    </source>
</evidence>
<proteinExistence type="predicted"/>
<dbReference type="PANTHER" id="PTHR30532:SF1">
    <property type="entry name" value="IRON(3+)-HYDROXAMATE-BINDING PROTEIN FHUD"/>
    <property type="match status" value="1"/>
</dbReference>
<dbReference type="RefSeq" id="WP_390222644.1">
    <property type="nucleotide sequence ID" value="NZ_JBHTAA010000002.1"/>
</dbReference>
<name>A0ABD5ZE26_9EURY</name>
<feature type="compositionally biased region" description="Polar residues" evidence="4">
    <location>
        <begin position="33"/>
        <end position="46"/>
    </location>
</feature>
<evidence type="ECO:0000313" key="6">
    <source>
        <dbReference type="EMBL" id="MFC7203305.1"/>
    </source>
</evidence>
<organism evidence="6 7">
    <name type="scientific">Haloferax namakaokahaiae</name>
    <dbReference type="NCBI Taxonomy" id="1748331"/>
    <lineage>
        <taxon>Archaea</taxon>
        <taxon>Methanobacteriati</taxon>
        <taxon>Methanobacteriota</taxon>
        <taxon>Stenosarchaea group</taxon>
        <taxon>Halobacteria</taxon>
        <taxon>Halobacteriales</taxon>
        <taxon>Haloferacaceae</taxon>
        <taxon>Haloferax</taxon>
    </lineage>
</organism>
<evidence type="ECO:0000313" key="7">
    <source>
        <dbReference type="Proteomes" id="UP001596481"/>
    </source>
</evidence>
<dbReference type="Pfam" id="PF01497">
    <property type="entry name" value="Peripla_BP_2"/>
    <property type="match status" value="1"/>
</dbReference>
<keyword evidence="3" id="KW-0732">Signal</keyword>
<dbReference type="InterPro" id="IPR002491">
    <property type="entry name" value="ABC_transptr_periplasmic_BD"/>
</dbReference>
<feature type="compositionally biased region" description="Low complexity" evidence="4">
    <location>
        <begin position="55"/>
        <end position="73"/>
    </location>
</feature>
<evidence type="ECO:0000256" key="1">
    <source>
        <dbReference type="ARBA" id="ARBA00004196"/>
    </source>
</evidence>
<dbReference type="SUPFAM" id="SSF53807">
    <property type="entry name" value="Helical backbone' metal receptor"/>
    <property type="match status" value="1"/>
</dbReference>
<dbReference type="Proteomes" id="UP001596481">
    <property type="component" value="Unassembled WGS sequence"/>
</dbReference>
<evidence type="ECO:0000256" key="3">
    <source>
        <dbReference type="ARBA" id="ARBA00022729"/>
    </source>
</evidence>
<comment type="subcellular location">
    <subcellularLocation>
        <location evidence="1">Cell envelope</location>
    </subcellularLocation>
</comment>
<dbReference type="InterPro" id="IPR051313">
    <property type="entry name" value="Bact_iron-sidero_bind"/>
</dbReference>
<evidence type="ECO:0000256" key="4">
    <source>
        <dbReference type="SAM" id="MobiDB-lite"/>
    </source>
</evidence>
<keyword evidence="7" id="KW-1185">Reference proteome</keyword>
<dbReference type="AlphaFoldDB" id="A0ABD5ZE26"/>
<dbReference type="EMBL" id="JBHTAA010000002">
    <property type="protein sequence ID" value="MFC7203305.1"/>
    <property type="molecule type" value="Genomic_DNA"/>
</dbReference>
<dbReference type="Gene3D" id="3.40.50.1980">
    <property type="entry name" value="Nitrogenase molybdenum iron protein domain"/>
    <property type="match status" value="2"/>
</dbReference>
<evidence type="ECO:0000259" key="5">
    <source>
        <dbReference type="PROSITE" id="PS50983"/>
    </source>
</evidence>
<feature type="domain" description="Fe/B12 periplasmic-binding" evidence="5">
    <location>
        <begin position="92"/>
        <end position="392"/>
    </location>
</feature>
<sequence>MSDDDTTTHESTRREYLRYGSAVVGGGLLAGCTGQTDSGSTDTAEPTDSTDEQTETATTTAEEATETSESTESWTVEMKPRTSVTFESVPESVVVYRADYADMLIALGHGDALVGMQDTQSLPMDVLDVLPGVSVNPEQISPLSQDGEYDKEVFYEIDADLHLIDPNNAKHYFGFDEEDISELETNVAPWLGSFIRRPQESIGPNYPHYTLYEAFEKVGAAFREEARYDALSTIHDDLLTTITEQLPAEAERPSVGLGFFIPGEQYVGSGVFYLNDPTQPGMAKQQYRDLGVENAWAEAGVSMEGQVNYEALLEADPDVLIAHNAFGYTDSIEDFQTNVIDVMREDELGSQLTAVQNGRVYRGGKNVQGPIIKLFQTEIAAKQIYPETFGEWKGLGETPTGEQLFDRQRVADIINGEF</sequence>
<dbReference type="PROSITE" id="PS50983">
    <property type="entry name" value="FE_B12_PBP"/>
    <property type="match status" value="1"/>
</dbReference>
<dbReference type="PANTHER" id="PTHR30532">
    <property type="entry name" value="IRON III DICITRATE-BINDING PERIPLASMIC PROTEIN"/>
    <property type="match status" value="1"/>
</dbReference>
<reference evidence="6 7" key="1">
    <citation type="journal article" date="2019" name="Int. J. Syst. Evol. Microbiol.">
        <title>The Global Catalogue of Microorganisms (GCM) 10K type strain sequencing project: providing services to taxonomists for standard genome sequencing and annotation.</title>
        <authorList>
            <consortium name="The Broad Institute Genomics Platform"/>
            <consortium name="The Broad Institute Genome Sequencing Center for Infectious Disease"/>
            <person name="Wu L."/>
            <person name="Ma J."/>
        </authorList>
    </citation>
    <scope>NUCLEOTIDE SEQUENCE [LARGE SCALE GENOMIC DNA]</scope>
    <source>
        <strain evidence="6 7">DSM 29988</strain>
    </source>
</reference>
<keyword evidence="2" id="KW-0813">Transport</keyword>
<feature type="region of interest" description="Disordered" evidence="4">
    <location>
        <begin position="28"/>
        <end position="76"/>
    </location>
</feature>
<gene>
    <name evidence="6" type="ORF">ACFQJC_07240</name>
</gene>
<protein>
    <submittedName>
        <fullName evidence="6">ABC transporter substrate-binding protein</fullName>
    </submittedName>
</protein>
<comment type="caution">
    <text evidence="6">The sequence shown here is derived from an EMBL/GenBank/DDBJ whole genome shotgun (WGS) entry which is preliminary data.</text>
</comment>